<proteinExistence type="predicted"/>
<evidence type="ECO:0000256" key="1">
    <source>
        <dbReference type="SAM" id="MobiDB-lite"/>
    </source>
</evidence>
<name>A0AAU9T8B0_THLAR</name>
<evidence type="ECO:0000313" key="4">
    <source>
        <dbReference type="Proteomes" id="UP000836841"/>
    </source>
</evidence>
<gene>
    <name evidence="3" type="ORF">TAV2_LOCUS25602</name>
</gene>
<accession>A0AAU9T8B0</accession>
<keyword evidence="4" id="KW-1185">Reference proteome</keyword>
<dbReference type="Proteomes" id="UP000836841">
    <property type="component" value="Chromosome 7"/>
</dbReference>
<protein>
    <submittedName>
        <fullName evidence="3">Uncharacterized protein</fullName>
    </submittedName>
</protein>
<feature type="compositionally biased region" description="Low complexity" evidence="1">
    <location>
        <begin position="32"/>
        <end position="42"/>
    </location>
</feature>
<organism evidence="3 4">
    <name type="scientific">Thlaspi arvense</name>
    <name type="common">Field penny-cress</name>
    <dbReference type="NCBI Taxonomy" id="13288"/>
    <lineage>
        <taxon>Eukaryota</taxon>
        <taxon>Viridiplantae</taxon>
        <taxon>Streptophyta</taxon>
        <taxon>Embryophyta</taxon>
        <taxon>Tracheophyta</taxon>
        <taxon>Spermatophyta</taxon>
        <taxon>Magnoliopsida</taxon>
        <taxon>eudicotyledons</taxon>
        <taxon>Gunneridae</taxon>
        <taxon>Pentapetalae</taxon>
        <taxon>rosids</taxon>
        <taxon>malvids</taxon>
        <taxon>Brassicales</taxon>
        <taxon>Brassicaceae</taxon>
        <taxon>Thlaspideae</taxon>
        <taxon>Thlaspi</taxon>
    </lineage>
</organism>
<feature type="region of interest" description="Disordered" evidence="1">
    <location>
        <begin position="21"/>
        <end position="53"/>
    </location>
</feature>
<feature type="chain" id="PRO_5043358942" evidence="2">
    <location>
        <begin position="23"/>
        <end position="102"/>
    </location>
</feature>
<evidence type="ECO:0000313" key="3">
    <source>
        <dbReference type="EMBL" id="CAH2080093.1"/>
    </source>
</evidence>
<dbReference type="AlphaFoldDB" id="A0AAU9T8B0"/>
<reference evidence="3 4" key="1">
    <citation type="submission" date="2022-03" db="EMBL/GenBank/DDBJ databases">
        <authorList>
            <person name="Nunn A."/>
            <person name="Chopra R."/>
            <person name="Nunn A."/>
            <person name="Contreras Garrido A."/>
        </authorList>
    </citation>
    <scope>NUCLEOTIDE SEQUENCE [LARGE SCALE GENOMIC DNA]</scope>
</reference>
<evidence type="ECO:0000256" key="2">
    <source>
        <dbReference type="SAM" id="SignalP"/>
    </source>
</evidence>
<dbReference type="EMBL" id="OU466863">
    <property type="protein sequence ID" value="CAH2080093.1"/>
    <property type="molecule type" value="Genomic_DNA"/>
</dbReference>
<feature type="signal peptide" evidence="2">
    <location>
        <begin position="1"/>
        <end position="22"/>
    </location>
</feature>
<keyword evidence="2" id="KW-0732">Signal</keyword>
<sequence>MARRFSFVFLLIALALAGGSYAADSSSPSPPTTTSNTTEKSPPTMPPAGKNSTYVQDYSDYDVPIDLAPAGVEVVEDYAPVSVKGADELAQPEEDLTGLFLF</sequence>